<dbReference type="RefSeq" id="WP_165260993.1">
    <property type="nucleotide sequence ID" value="NZ_LR215031.1"/>
</dbReference>
<dbReference type="KEGG" id="mgal:NCTC10186_00425"/>
<keyword evidence="7" id="KW-1185">Reference proteome</keyword>
<feature type="transmembrane region" description="Helical" evidence="5">
    <location>
        <begin position="70"/>
        <end position="92"/>
    </location>
</feature>
<feature type="transmembrane region" description="Helical" evidence="5">
    <location>
        <begin position="308"/>
        <end position="328"/>
    </location>
</feature>
<evidence type="ECO:0000256" key="4">
    <source>
        <dbReference type="ARBA" id="ARBA00023136"/>
    </source>
</evidence>
<dbReference type="Pfam" id="PF02361">
    <property type="entry name" value="CbiQ"/>
    <property type="match status" value="1"/>
</dbReference>
<dbReference type="PANTHER" id="PTHR33514">
    <property type="entry name" value="PROTEIN ABCI12, CHLOROPLASTIC"/>
    <property type="match status" value="1"/>
</dbReference>
<keyword evidence="2 5" id="KW-0812">Transmembrane</keyword>
<comment type="subcellular location">
    <subcellularLocation>
        <location evidence="1">Membrane</location>
        <topology evidence="1">Multi-pass membrane protein</topology>
    </subcellularLocation>
</comment>
<name>A0A449AZF8_9BACT</name>
<dbReference type="InterPro" id="IPR003339">
    <property type="entry name" value="ABC/ECF_trnsptr_transmembrane"/>
</dbReference>
<keyword evidence="4 5" id="KW-0472">Membrane</keyword>
<evidence type="ECO:0000256" key="2">
    <source>
        <dbReference type="ARBA" id="ARBA00022692"/>
    </source>
</evidence>
<feature type="transmembrane region" description="Helical" evidence="5">
    <location>
        <begin position="28"/>
        <end position="58"/>
    </location>
</feature>
<feature type="transmembrane region" description="Helical" evidence="5">
    <location>
        <begin position="259"/>
        <end position="277"/>
    </location>
</feature>
<dbReference type="CDD" id="cd16914">
    <property type="entry name" value="EcfT"/>
    <property type="match status" value="1"/>
</dbReference>
<feature type="transmembrane region" description="Helical" evidence="5">
    <location>
        <begin position="171"/>
        <end position="189"/>
    </location>
</feature>
<dbReference type="Proteomes" id="UP000289862">
    <property type="component" value="Chromosome"/>
</dbReference>
<dbReference type="AlphaFoldDB" id="A0A449AZF8"/>
<protein>
    <submittedName>
        <fullName evidence="6">Energy-coupling factor transporter transmembrane protein EcfT</fullName>
    </submittedName>
</protein>
<sequence length="354" mass="41067">MNSVFGRYIPGKGFIYNLDPRLKLLITIAYIVLVFFVGSFFEILILLLPLMVVHILITKRPRTTFRMMKVPFIITLVIFVVNIYTIDFAQVLKVNYFPNVFVKLFATSKTIQYEVPKAASELESFYANQTDILNIYKKLGLDYASYYNSISNNVVEWKNYYGISLVAVNRALALFFRIYIMILVMSVLTNSTRPILLTKSIEDVLWPFKLLRFPVHIVAMIISIALRFIPTLLDESTRIMKAQSSRGVDFKNGKIKDKIVAFTTLIIPLFVSSFAKAEDLSNSMETRGYDPYEKRTKYRQLKLRWQDFAIALIVIAIIVLVSFSSYLWRHFDNIDQWFNLTNQVKVVLKGFLIV</sequence>
<evidence type="ECO:0000256" key="3">
    <source>
        <dbReference type="ARBA" id="ARBA00022989"/>
    </source>
</evidence>
<keyword evidence="3 5" id="KW-1133">Transmembrane helix</keyword>
<feature type="transmembrane region" description="Helical" evidence="5">
    <location>
        <begin position="210"/>
        <end position="229"/>
    </location>
</feature>
<evidence type="ECO:0000256" key="5">
    <source>
        <dbReference type="SAM" id="Phobius"/>
    </source>
</evidence>
<evidence type="ECO:0000313" key="6">
    <source>
        <dbReference type="EMBL" id="VEU72939.1"/>
    </source>
</evidence>
<accession>A0A449AZF8</accession>
<organism evidence="6 7">
    <name type="scientific">Mycoplasmopsis gallopavonis</name>
    <dbReference type="NCBI Taxonomy" id="76629"/>
    <lineage>
        <taxon>Bacteria</taxon>
        <taxon>Bacillati</taxon>
        <taxon>Mycoplasmatota</taxon>
        <taxon>Mycoplasmoidales</taxon>
        <taxon>Metamycoplasmataceae</taxon>
        <taxon>Mycoplasmopsis</taxon>
    </lineage>
</organism>
<evidence type="ECO:0000256" key="1">
    <source>
        <dbReference type="ARBA" id="ARBA00004141"/>
    </source>
</evidence>
<evidence type="ECO:0000313" key="7">
    <source>
        <dbReference type="Proteomes" id="UP000289862"/>
    </source>
</evidence>
<reference evidence="6 7" key="1">
    <citation type="submission" date="2019-01" db="EMBL/GenBank/DDBJ databases">
        <authorList>
            <consortium name="Pathogen Informatics"/>
        </authorList>
    </citation>
    <scope>NUCLEOTIDE SEQUENCE [LARGE SCALE GENOMIC DNA]</scope>
    <source>
        <strain evidence="6 7">NCTC10186</strain>
    </source>
</reference>
<dbReference type="EMBL" id="LR215031">
    <property type="protein sequence ID" value="VEU72939.1"/>
    <property type="molecule type" value="Genomic_DNA"/>
</dbReference>
<dbReference type="GO" id="GO:0005886">
    <property type="term" value="C:plasma membrane"/>
    <property type="evidence" value="ECO:0007669"/>
    <property type="project" value="TreeGrafter"/>
</dbReference>
<dbReference type="PANTHER" id="PTHR33514:SF13">
    <property type="entry name" value="PROTEIN ABCI12, CHLOROPLASTIC"/>
    <property type="match status" value="1"/>
</dbReference>
<gene>
    <name evidence="6" type="primary">ecfT</name>
    <name evidence="6" type="ORF">NCTC10186_00425</name>
</gene>
<proteinExistence type="predicted"/>